<comment type="subcellular location">
    <subcellularLocation>
        <location evidence="1">Membrane</location>
        <topology evidence="1">Multi-pass membrane protein</topology>
    </subcellularLocation>
</comment>
<dbReference type="InterPro" id="IPR044878">
    <property type="entry name" value="UbiA_sf"/>
</dbReference>
<feature type="transmembrane region" description="Helical" evidence="8">
    <location>
        <begin position="245"/>
        <end position="264"/>
    </location>
</feature>
<evidence type="ECO:0000256" key="1">
    <source>
        <dbReference type="ARBA" id="ARBA00004141"/>
    </source>
</evidence>
<evidence type="ECO:0000256" key="2">
    <source>
        <dbReference type="ARBA" id="ARBA00004863"/>
    </source>
</evidence>
<dbReference type="InterPro" id="IPR026046">
    <property type="entry name" value="UBIAD1"/>
</dbReference>
<dbReference type="PANTHER" id="PTHR13929:SF0">
    <property type="entry name" value="UBIA PRENYLTRANSFERASE DOMAIN-CONTAINING PROTEIN 1"/>
    <property type="match status" value="1"/>
</dbReference>
<reference evidence="9 10" key="1">
    <citation type="journal article" date="2018" name="Environ. Microbiol.">
        <title>Novel energy conservation strategies and behaviour of Pelotomaculum schinkii driving syntrophic propionate catabolism.</title>
        <authorList>
            <person name="Hidalgo-Ahumada C.A.P."/>
            <person name="Nobu M.K."/>
            <person name="Narihiro T."/>
            <person name="Tamaki H."/>
            <person name="Liu W.T."/>
            <person name="Kamagata Y."/>
            <person name="Stams A.J.M."/>
            <person name="Imachi H."/>
            <person name="Sousa D.Z."/>
        </authorList>
    </citation>
    <scope>NUCLEOTIDE SEQUENCE [LARGE SCALE GENOMIC DNA]</scope>
    <source>
        <strain evidence="9 10">HH</strain>
    </source>
</reference>
<evidence type="ECO:0000313" key="10">
    <source>
        <dbReference type="Proteomes" id="UP000298324"/>
    </source>
</evidence>
<keyword evidence="4 9" id="KW-0808">Transferase</keyword>
<name>A0A4Y7R9J9_9FIRM</name>
<keyword evidence="5 8" id="KW-0812">Transmembrane</keyword>
<dbReference type="Pfam" id="PF01040">
    <property type="entry name" value="UbiA"/>
    <property type="match status" value="1"/>
</dbReference>
<evidence type="ECO:0000256" key="3">
    <source>
        <dbReference type="ARBA" id="ARBA00022428"/>
    </source>
</evidence>
<feature type="transmembrane region" description="Helical" evidence="8">
    <location>
        <begin position="95"/>
        <end position="116"/>
    </location>
</feature>
<keyword evidence="7 8" id="KW-0472">Membrane</keyword>
<dbReference type="AlphaFoldDB" id="A0A4Y7R9J9"/>
<dbReference type="PIRSF" id="PIRSF005355">
    <property type="entry name" value="UBIAD1"/>
    <property type="match status" value="1"/>
</dbReference>
<comment type="pathway">
    <text evidence="2">Quinol/quinone metabolism; menaquinone biosynthesis.</text>
</comment>
<feature type="transmembrane region" description="Helical" evidence="8">
    <location>
        <begin position="276"/>
        <end position="297"/>
    </location>
</feature>
<keyword evidence="10" id="KW-1185">Reference proteome</keyword>
<feature type="transmembrane region" description="Helical" evidence="8">
    <location>
        <begin position="219"/>
        <end position="239"/>
    </location>
</feature>
<keyword evidence="3" id="KW-0474">Menaquinone biosynthesis</keyword>
<dbReference type="CDD" id="cd13962">
    <property type="entry name" value="PT_UbiA_UBIAD1"/>
    <property type="match status" value="1"/>
</dbReference>
<dbReference type="GO" id="GO:0042371">
    <property type="term" value="P:vitamin K biosynthetic process"/>
    <property type="evidence" value="ECO:0007669"/>
    <property type="project" value="TreeGrafter"/>
</dbReference>
<feature type="transmembrane region" description="Helical" evidence="8">
    <location>
        <begin position="16"/>
        <end position="33"/>
    </location>
</feature>
<evidence type="ECO:0000313" key="9">
    <source>
        <dbReference type="EMBL" id="TEB05389.1"/>
    </source>
</evidence>
<feature type="transmembrane region" description="Helical" evidence="8">
    <location>
        <begin position="122"/>
        <end position="139"/>
    </location>
</feature>
<dbReference type="GO" id="GO:0046428">
    <property type="term" value="F:1,4-dihydroxy-2-naphthoate polyprenyltransferase activity"/>
    <property type="evidence" value="ECO:0007669"/>
    <property type="project" value="UniProtKB-EC"/>
</dbReference>
<feature type="transmembrane region" description="Helical" evidence="8">
    <location>
        <begin position="173"/>
        <end position="192"/>
    </location>
</feature>
<evidence type="ECO:0000256" key="6">
    <source>
        <dbReference type="ARBA" id="ARBA00022989"/>
    </source>
</evidence>
<dbReference type="InterPro" id="IPR000537">
    <property type="entry name" value="UbiA_prenyltransferase"/>
</dbReference>
<gene>
    <name evidence="9" type="primary">menA_2</name>
    <name evidence="9" type="ORF">Psch_02430</name>
</gene>
<organism evidence="9 10">
    <name type="scientific">Pelotomaculum schinkii</name>
    <dbReference type="NCBI Taxonomy" id="78350"/>
    <lineage>
        <taxon>Bacteria</taxon>
        <taxon>Bacillati</taxon>
        <taxon>Bacillota</taxon>
        <taxon>Clostridia</taxon>
        <taxon>Eubacteriales</taxon>
        <taxon>Desulfotomaculaceae</taxon>
        <taxon>Pelotomaculum</taxon>
    </lineage>
</organism>
<dbReference type="GO" id="GO:0009234">
    <property type="term" value="P:menaquinone biosynthetic process"/>
    <property type="evidence" value="ECO:0007669"/>
    <property type="project" value="UniProtKB-UniPathway"/>
</dbReference>
<evidence type="ECO:0000256" key="7">
    <source>
        <dbReference type="ARBA" id="ARBA00023136"/>
    </source>
</evidence>
<keyword evidence="6 8" id="KW-1133">Transmembrane helix</keyword>
<dbReference type="UniPathway" id="UPA00079"/>
<feature type="transmembrane region" description="Helical" evidence="8">
    <location>
        <begin position="39"/>
        <end position="60"/>
    </location>
</feature>
<evidence type="ECO:0000256" key="4">
    <source>
        <dbReference type="ARBA" id="ARBA00022679"/>
    </source>
</evidence>
<evidence type="ECO:0000256" key="8">
    <source>
        <dbReference type="SAM" id="Phobius"/>
    </source>
</evidence>
<sequence>MRGALTDYVQETRPQFLILTPVCCLVGAASVYWKNGAINLLYLAVALVGGIAAHAAVNALNDYHDYISGLDLHTTTTPFSGGSGLLPAGRLSATAALVLGAACLGVTLVVGVFFLVVHGPGLLWVGLPGVLLIVLYTKYITRSPILCLLAPGLGFGPCMVLGTYFVLQGSYDLNAAVASLIPGFLVSNLLLLNQFPDIEADRIAGRRHLLVLCGQNKCALVYAAIAMLTYASIVVAVALKLLPVLVLLALLTFPLALKTIQGVLRNNEQLTVLIPLLGRNVAYTLATPFLLAMGLFMS</sequence>
<dbReference type="Proteomes" id="UP000298324">
    <property type="component" value="Unassembled WGS sequence"/>
</dbReference>
<dbReference type="EC" id="2.5.1.74" evidence="9"/>
<feature type="transmembrane region" description="Helical" evidence="8">
    <location>
        <begin position="146"/>
        <end position="167"/>
    </location>
</feature>
<dbReference type="Gene3D" id="1.10.357.140">
    <property type="entry name" value="UbiA prenyltransferase"/>
    <property type="match status" value="1"/>
</dbReference>
<dbReference type="PANTHER" id="PTHR13929">
    <property type="entry name" value="1,4-DIHYDROXY-2-NAPHTHOATE OCTAPRENYLTRANSFERASE"/>
    <property type="match status" value="1"/>
</dbReference>
<dbReference type="RefSeq" id="WP_190240458.1">
    <property type="nucleotide sequence ID" value="NZ_QFGA01000002.1"/>
</dbReference>
<protein>
    <submittedName>
        <fullName evidence="9">1,4-dihydroxy-2-naphthoate octaprenyltransferase</fullName>
        <ecNumber evidence="9">2.5.1.74</ecNumber>
    </submittedName>
</protein>
<evidence type="ECO:0000256" key="5">
    <source>
        <dbReference type="ARBA" id="ARBA00022692"/>
    </source>
</evidence>
<proteinExistence type="predicted"/>
<accession>A0A4Y7R9J9</accession>
<comment type="caution">
    <text evidence="9">The sequence shown here is derived from an EMBL/GenBank/DDBJ whole genome shotgun (WGS) entry which is preliminary data.</text>
</comment>
<dbReference type="EMBL" id="QFGA01000002">
    <property type="protein sequence ID" value="TEB05389.1"/>
    <property type="molecule type" value="Genomic_DNA"/>
</dbReference>
<dbReference type="GO" id="GO:0016020">
    <property type="term" value="C:membrane"/>
    <property type="evidence" value="ECO:0007669"/>
    <property type="project" value="UniProtKB-SubCell"/>
</dbReference>